<organism evidence="1 2">
    <name type="scientific">Acetobacter sicerae</name>
    <dbReference type="NCBI Taxonomy" id="85325"/>
    <lineage>
        <taxon>Bacteria</taxon>
        <taxon>Pseudomonadati</taxon>
        <taxon>Pseudomonadota</taxon>
        <taxon>Alphaproteobacteria</taxon>
        <taxon>Acetobacterales</taxon>
        <taxon>Acetobacteraceae</taxon>
        <taxon>Acetobacter</taxon>
    </lineage>
</organism>
<name>A0ABS8W1P6_9PROT</name>
<evidence type="ECO:0000313" key="1">
    <source>
        <dbReference type="EMBL" id="MCE0745357.1"/>
    </source>
</evidence>
<reference evidence="1 2" key="1">
    <citation type="submission" date="2021-12" db="EMBL/GenBank/DDBJ databases">
        <title>Genome sequence of Acetobacter sicerae DmPark20a_162.</title>
        <authorList>
            <person name="Chaston J.M."/>
        </authorList>
    </citation>
    <scope>NUCLEOTIDE SEQUENCE [LARGE SCALE GENOMIC DNA]</scope>
    <source>
        <strain evidence="1 2">DmPark20a_162</strain>
    </source>
</reference>
<dbReference type="Proteomes" id="UP001521074">
    <property type="component" value="Unassembled WGS sequence"/>
</dbReference>
<dbReference type="EMBL" id="JAJSOJ010000070">
    <property type="protein sequence ID" value="MCE0745357.1"/>
    <property type="molecule type" value="Genomic_DNA"/>
</dbReference>
<dbReference type="Gene3D" id="3.40.50.300">
    <property type="entry name" value="P-loop containing nucleotide triphosphate hydrolases"/>
    <property type="match status" value="1"/>
</dbReference>
<keyword evidence="2" id="KW-1185">Reference proteome</keyword>
<accession>A0ABS8W1P6</accession>
<gene>
    <name evidence="1" type="ORF">LWC05_15900</name>
</gene>
<evidence type="ECO:0000313" key="2">
    <source>
        <dbReference type="Proteomes" id="UP001521074"/>
    </source>
</evidence>
<comment type="caution">
    <text evidence="1">The sequence shown here is derived from an EMBL/GenBank/DDBJ whole genome shotgun (WGS) entry which is preliminary data.</text>
</comment>
<dbReference type="InterPro" id="IPR027417">
    <property type="entry name" value="P-loop_NTPase"/>
</dbReference>
<dbReference type="RefSeq" id="WP_232879014.1">
    <property type="nucleotide sequence ID" value="NZ_JAJSOJ010000070.1"/>
</dbReference>
<proteinExistence type="predicted"/>
<sequence length="131" mass="15278">MKSEERISLTPPQMSIYQEGWKKHARFRVAACGRRFGKTFEAAEEIRRAIKNAVLRNISPDNEIWYAAPTYKQAKKIFWPKLKATIPKKWLIRPPRESELSMEVGPQGHIIRIVGLENYDSLRGSGLFFFR</sequence>
<protein>
    <submittedName>
        <fullName evidence="1">Terminase-like domain protein</fullName>
    </submittedName>
</protein>